<feature type="domain" description="Helix-turn-helix type 11" evidence="1">
    <location>
        <begin position="22"/>
        <end position="75"/>
    </location>
</feature>
<evidence type="ECO:0000313" key="4">
    <source>
        <dbReference type="Proteomes" id="UP000183114"/>
    </source>
</evidence>
<dbReference type="Proteomes" id="UP000183114">
    <property type="component" value="Unassembled WGS sequence"/>
</dbReference>
<dbReference type="InterPro" id="IPR051534">
    <property type="entry name" value="CBASS_pafABC_assoc_protein"/>
</dbReference>
<reference evidence="3 4" key="1">
    <citation type="submission" date="2016-10" db="EMBL/GenBank/DDBJ databases">
        <authorList>
            <person name="de Groot N.N."/>
        </authorList>
    </citation>
    <scope>NUCLEOTIDE SEQUENCE [LARGE SCALE GENOMIC DNA]</scope>
    <source>
        <strain evidence="3 4">BS3655</strain>
    </source>
</reference>
<dbReference type="SUPFAM" id="SSF46785">
    <property type="entry name" value="Winged helix' DNA-binding domain"/>
    <property type="match status" value="1"/>
</dbReference>
<dbReference type="PROSITE" id="PS52050">
    <property type="entry name" value="WYL"/>
    <property type="match status" value="1"/>
</dbReference>
<dbReference type="GO" id="GO:0003677">
    <property type="term" value="F:DNA binding"/>
    <property type="evidence" value="ECO:0007669"/>
    <property type="project" value="UniProtKB-KW"/>
</dbReference>
<sequence length="254" mass="28055">MPLLSSDNFYGQSLPIVSRTTRLLTLLQVLRGKSRPVTAATLAGELQISERTLYRDIAELSALGAPIYGEAGIGYVLRSGLFLPPLMLNADETEAIVLGLRYVDQRGDEVLSKAAADALAKIAAVLAPEALDALRNPTVLPGPPGYGFAPNAVPLNVFRQAIRDQAKLHIDYADANQVPSQRLIWPLALGFLNEVRIIVAWCELRSAYRTFRTDRISAANEQGERYPGRRSDLLRTWRKQMQLDEAGRFTPDKN</sequence>
<dbReference type="InterPro" id="IPR026881">
    <property type="entry name" value="WYL_dom"/>
</dbReference>
<dbReference type="AlphaFoldDB" id="A0A1H5BZW6"/>
<dbReference type="InterPro" id="IPR013196">
    <property type="entry name" value="HTH_11"/>
</dbReference>
<dbReference type="Gene3D" id="1.10.10.10">
    <property type="entry name" value="Winged helix-like DNA-binding domain superfamily/Winged helix DNA-binding domain"/>
    <property type="match status" value="1"/>
</dbReference>
<accession>A0A1H5BZW6</accession>
<gene>
    <name evidence="3" type="ORF">SAMN04490185_3791</name>
</gene>
<feature type="domain" description="WYL" evidence="2">
    <location>
        <begin position="155"/>
        <end position="219"/>
    </location>
</feature>
<protein>
    <submittedName>
        <fullName evidence="3">Predicted DNA-binding transcriptional regulator YafY, contains an HTH and WYL domains</fullName>
    </submittedName>
</protein>
<organism evidence="3 4">
    <name type="scientific">Pseudomonas frederiksbergensis</name>
    <dbReference type="NCBI Taxonomy" id="104087"/>
    <lineage>
        <taxon>Bacteria</taxon>
        <taxon>Pseudomonadati</taxon>
        <taxon>Pseudomonadota</taxon>
        <taxon>Gammaproteobacteria</taxon>
        <taxon>Pseudomonadales</taxon>
        <taxon>Pseudomonadaceae</taxon>
        <taxon>Pseudomonas</taxon>
    </lineage>
</organism>
<dbReference type="Pfam" id="PF13280">
    <property type="entry name" value="WYL"/>
    <property type="match status" value="1"/>
</dbReference>
<evidence type="ECO:0000259" key="1">
    <source>
        <dbReference type="Pfam" id="PF08279"/>
    </source>
</evidence>
<proteinExistence type="predicted"/>
<dbReference type="InterPro" id="IPR036390">
    <property type="entry name" value="WH_DNA-bd_sf"/>
</dbReference>
<dbReference type="EMBL" id="FNTF01000002">
    <property type="protein sequence ID" value="SED59848.1"/>
    <property type="molecule type" value="Genomic_DNA"/>
</dbReference>
<dbReference type="InterPro" id="IPR036388">
    <property type="entry name" value="WH-like_DNA-bd_sf"/>
</dbReference>
<dbReference type="PANTHER" id="PTHR34580">
    <property type="match status" value="1"/>
</dbReference>
<evidence type="ECO:0000259" key="2">
    <source>
        <dbReference type="Pfam" id="PF13280"/>
    </source>
</evidence>
<keyword evidence="3" id="KW-0238">DNA-binding</keyword>
<evidence type="ECO:0000313" key="3">
    <source>
        <dbReference type="EMBL" id="SED59848.1"/>
    </source>
</evidence>
<dbReference type="PANTHER" id="PTHR34580:SF3">
    <property type="entry name" value="PROTEIN PAFB"/>
    <property type="match status" value="1"/>
</dbReference>
<name>A0A1H5BZW6_9PSED</name>
<dbReference type="Pfam" id="PF08279">
    <property type="entry name" value="HTH_11"/>
    <property type="match status" value="1"/>
</dbReference>